<dbReference type="GO" id="GO:0005737">
    <property type="term" value="C:cytoplasm"/>
    <property type="evidence" value="ECO:0007669"/>
    <property type="project" value="UniProtKB-SubCell"/>
</dbReference>
<evidence type="ECO:0000313" key="8">
    <source>
        <dbReference type="Proteomes" id="UP000298488"/>
    </source>
</evidence>
<dbReference type="InterPro" id="IPR001020">
    <property type="entry name" value="PTS_HPr_His_P_site"/>
</dbReference>
<organism evidence="7 8">
    <name type="scientific">Terrimesophilobacter mesophilus</name>
    <dbReference type="NCBI Taxonomy" id="433647"/>
    <lineage>
        <taxon>Bacteria</taxon>
        <taxon>Bacillati</taxon>
        <taxon>Actinomycetota</taxon>
        <taxon>Actinomycetes</taxon>
        <taxon>Micrococcales</taxon>
        <taxon>Microbacteriaceae</taxon>
        <taxon>Terrimesophilobacter</taxon>
    </lineage>
</organism>
<dbReference type="OrthoDB" id="350754at2"/>
<evidence type="ECO:0000256" key="4">
    <source>
        <dbReference type="ARBA" id="ARBA00022490"/>
    </source>
</evidence>
<dbReference type="GO" id="GO:0009401">
    <property type="term" value="P:phosphoenolpyruvate-dependent sugar phosphotransferase system"/>
    <property type="evidence" value="ECO:0007669"/>
    <property type="project" value="UniProtKB-KW"/>
</dbReference>
<reference evidence="7 8" key="1">
    <citation type="submission" date="2019-03" db="EMBL/GenBank/DDBJ databases">
        <title>Genomics of glacier-inhabiting Cryobacterium strains.</title>
        <authorList>
            <person name="Liu Q."/>
            <person name="Xin Y.-H."/>
        </authorList>
    </citation>
    <scope>NUCLEOTIDE SEQUENCE [LARGE SCALE GENOMIC DNA]</scope>
    <source>
        <strain evidence="7 8">CGMCC 1.10440</strain>
    </source>
</reference>
<dbReference type="PROSITE" id="PS51350">
    <property type="entry name" value="PTS_HPR_DOM"/>
    <property type="match status" value="1"/>
</dbReference>
<dbReference type="Pfam" id="PF00381">
    <property type="entry name" value="PTS-HPr"/>
    <property type="match status" value="1"/>
</dbReference>
<dbReference type="InterPro" id="IPR000032">
    <property type="entry name" value="HPr-like"/>
</dbReference>
<dbReference type="InterPro" id="IPR035895">
    <property type="entry name" value="HPr-like_sf"/>
</dbReference>
<keyword evidence="4" id="KW-0963">Cytoplasm</keyword>
<feature type="domain" description="HPr" evidence="6">
    <location>
        <begin position="9"/>
        <end position="97"/>
    </location>
</feature>
<evidence type="ECO:0000256" key="2">
    <source>
        <dbReference type="ARBA" id="ARBA00004496"/>
    </source>
</evidence>
<evidence type="ECO:0000256" key="5">
    <source>
        <dbReference type="ARBA" id="ARBA00022683"/>
    </source>
</evidence>
<dbReference type="Proteomes" id="UP000298488">
    <property type="component" value="Unassembled WGS sequence"/>
</dbReference>
<keyword evidence="8" id="KW-1185">Reference proteome</keyword>
<dbReference type="InterPro" id="IPR050399">
    <property type="entry name" value="HPr"/>
</dbReference>
<dbReference type="PRINTS" id="PR00107">
    <property type="entry name" value="PHOSPHOCPHPR"/>
</dbReference>
<protein>
    <recommendedName>
        <fullName evidence="3">Phosphocarrier protein HPr</fullName>
    </recommendedName>
</protein>
<evidence type="ECO:0000313" key="7">
    <source>
        <dbReference type="EMBL" id="TFB80083.1"/>
    </source>
</evidence>
<dbReference type="PANTHER" id="PTHR33705:SF2">
    <property type="entry name" value="PHOSPHOCARRIER PROTEIN NPR"/>
    <property type="match status" value="1"/>
</dbReference>
<dbReference type="PANTHER" id="PTHR33705">
    <property type="entry name" value="PHOSPHOCARRIER PROTEIN HPR"/>
    <property type="match status" value="1"/>
</dbReference>
<evidence type="ECO:0000256" key="1">
    <source>
        <dbReference type="ARBA" id="ARBA00003681"/>
    </source>
</evidence>
<evidence type="ECO:0000259" key="6">
    <source>
        <dbReference type="PROSITE" id="PS51350"/>
    </source>
</evidence>
<comment type="subcellular location">
    <subcellularLocation>
        <location evidence="2">Cytoplasm</location>
    </subcellularLocation>
</comment>
<gene>
    <name evidence="7" type="ORF">E3N84_08510</name>
</gene>
<comment type="function">
    <text evidence="1">General (non sugar-specific) component of the phosphoenolpyruvate-dependent sugar phosphotransferase system (sugar PTS). This major carbohydrate active-transport system catalyzes the phosphorylation of incoming sugar substrates concomitantly with their translocation across the cell membrane. The phosphoryl group from phosphoenolpyruvate (PEP) is transferred to the phosphoryl carrier protein HPr by enzyme I. Phospho-HPr then transfers it to the PTS EIIA domain.</text>
</comment>
<dbReference type="NCBIfam" id="TIGR01003">
    <property type="entry name" value="PTS_HPr_family"/>
    <property type="match status" value="1"/>
</dbReference>
<dbReference type="Gene3D" id="3.30.1340.10">
    <property type="entry name" value="HPr-like"/>
    <property type="match status" value="1"/>
</dbReference>
<accession>A0A4R8VBA4</accession>
<evidence type="ECO:0000256" key="3">
    <source>
        <dbReference type="ARBA" id="ARBA00020422"/>
    </source>
</evidence>
<dbReference type="EMBL" id="SOFI01000003">
    <property type="protein sequence ID" value="TFB80083.1"/>
    <property type="molecule type" value="Genomic_DNA"/>
</dbReference>
<dbReference type="AlphaFoldDB" id="A0A4R8VBA4"/>
<comment type="caution">
    <text evidence="7">The sequence shown here is derived from an EMBL/GenBank/DDBJ whole genome shotgun (WGS) entry which is preliminary data.</text>
</comment>
<dbReference type="PROSITE" id="PS00369">
    <property type="entry name" value="PTS_HPR_HIS"/>
    <property type="match status" value="1"/>
</dbReference>
<dbReference type="SUPFAM" id="SSF55594">
    <property type="entry name" value="HPr-like"/>
    <property type="match status" value="1"/>
</dbReference>
<proteinExistence type="predicted"/>
<name>A0A4R8VBA4_9MICO</name>
<sequence length="108" mass="11238">METSEGVDVISAEVIVGSKSGLHARPAAMVVALAGTLDPPVTLRKPDGLAVNARSIVKVLSQNFCYGDLVVVEATGDGAEDSVREMAELVARELEEDDAIVDAIEASD</sequence>
<dbReference type="CDD" id="cd00367">
    <property type="entry name" value="PTS-HPr_like"/>
    <property type="match status" value="1"/>
</dbReference>
<keyword evidence="5" id="KW-0598">Phosphotransferase system</keyword>